<evidence type="ECO:0008006" key="3">
    <source>
        <dbReference type="Google" id="ProtNLM"/>
    </source>
</evidence>
<reference evidence="1 2" key="1">
    <citation type="submission" date="2017-07" db="EMBL/GenBank/DDBJ databases">
        <title>Recovery of genomes from metagenomes via a dereplication, aggregation, and scoring strategy.</title>
        <authorList>
            <person name="Sieber C.M."/>
            <person name="Probst A.J."/>
            <person name="Sharrar A."/>
            <person name="Thomas B.C."/>
            <person name="Hess M."/>
            <person name="Tringe S.G."/>
            <person name="Banfield J.F."/>
        </authorList>
    </citation>
    <scope>NUCLEOTIDE SEQUENCE [LARGE SCALE GENOMIC DNA]</scope>
    <source>
        <strain evidence="1">JGI_Cruoil_03_51_56</strain>
    </source>
</reference>
<name>A0A235BU47_UNCW3</name>
<dbReference type="AlphaFoldDB" id="A0A235BU47"/>
<accession>A0A235BU47</accession>
<organism evidence="1 2">
    <name type="scientific">candidate division WOR-3 bacterium JGI_Cruoil_03_51_56</name>
    <dbReference type="NCBI Taxonomy" id="1973747"/>
    <lineage>
        <taxon>Bacteria</taxon>
        <taxon>Bacteria division WOR-3</taxon>
    </lineage>
</organism>
<gene>
    <name evidence="1" type="ORF">CH330_04860</name>
</gene>
<sequence>MKILALALADDSQRFLKGYPPRGAWLFLQPNLEISRLAEFVAGTDELVYQDQRVQALELNGTEDICLIHVGFGQENAGREIVGKLKQTRIPFLLFGPLVTAWANKTPSWATHRVQGNILNIWHEIKADTMAGKLKETYRSPCQPHYFPPHPQFGHQPEMNTRQQVMNFVLGCSCPEPLRQFCPEYLYYGENILFRAKEEIIGEVVSLPRKHIRLLDEDIAREPDYYYDLFRTLWNYRRHWTVTASDRLFNHPELIRFLAKAGTRIVILNETFLMDRLEKAQTDTRLVKMLYRRVKLLQTRRMLVGTKIALRLTPGHSFDFEKIASVLYRLDLDFIEMRFFAPSKNGTYRLVPVMYRPTLSRTDPAWVKNYFYAMESVLNRLARRPRRVGFYTTAKYLLPYSLAYRQNFLEGIPFP</sequence>
<protein>
    <recommendedName>
        <fullName evidence="3">Radical SAM core domain-containing protein</fullName>
    </recommendedName>
</protein>
<dbReference type="Proteomes" id="UP000215559">
    <property type="component" value="Unassembled WGS sequence"/>
</dbReference>
<dbReference type="EMBL" id="NOZP01000085">
    <property type="protein sequence ID" value="OYD15741.1"/>
    <property type="molecule type" value="Genomic_DNA"/>
</dbReference>
<proteinExistence type="predicted"/>
<evidence type="ECO:0000313" key="2">
    <source>
        <dbReference type="Proteomes" id="UP000215559"/>
    </source>
</evidence>
<evidence type="ECO:0000313" key="1">
    <source>
        <dbReference type="EMBL" id="OYD15741.1"/>
    </source>
</evidence>
<comment type="caution">
    <text evidence="1">The sequence shown here is derived from an EMBL/GenBank/DDBJ whole genome shotgun (WGS) entry which is preliminary data.</text>
</comment>